<reference evidence="1 2" key="1">
    <citation type="submission" date="2020-08" db="EMBL/GenBank/DDBJ databases">
        <title>A Genomic Blueprint of the Chicken Gut Microbiome.</title>
        <authorList>
            <person name="Gilroy R."/>
            <person name="Ravi A."/>
            <person name="Getino M."/>
            <person name="Pursley I."/>
            <person name="Horton D.L."/>
            <person name="Alikhan N.-F."/>
            <person name="Baker D."/>
            <person name="Gharbi K."/>
            <person name="Hall N."/>
            <person name="Watson M."/>
            <person name="Adriaenssens E.M."/>
            <person name="Foster-Nyarko E."/>
            <person name="Jarju S."/>
            <person name="Secka A."/>
            <person name="Antonio M."/>
            <person name="Oren A."/>
            <person name="Chaudhuri R."/>
            <person name="La Ragione R.M."/>
            <person name="Hildebrand F."/>
            <person name="Pallen M.J."/>
        </authorList>
    </citation>
    <scope>NUCLEOTIDE SEQUENCE [LARGE SCALE GENOMIC DNA]</scope>
    <source>
        <strain evidence="1 2">Sa3CUN1</strain>
    </source>
</reference>
<evidence type="ECO:0000313" key="2">
    <source>
        <dbReference type="Proteomes" id="UP000640335"/>
    </source>
</evidence>
<proteinExistence type="predicted"/>
<sequence>MYYRKNDDCNKCNDCINNPDKDYCNTTCNDSSKNCYESYKVFTPNFYGKVFINLQPYENLFNMNDAFSAGTIFKDLYSPYCDVKYVGGDDKK</sequence>
<dbReference type="InterPro" id="IPR020256">
    <property type="entry name" value="Spore_coat_CotJA"/>
</dbReference>
<comment type="caution">
    <text evidence="1">The sequence shown here is derived from an EMBL/GenBank/DDBJ whole genome shotgun (WGS) entry which is preliminary data.</text>
</comment>
<gene>
    <name evidence="1" type="ORF">H9660_03450</name>
</gene>
<dbReference type="RefSeq" id="WP_191748595.1">
    <property type="nucleotide sequence ID" value="NZ_JACSQZ010000008.1"/>
</dbReference>
<accession>A0ABR8Q196</accession>
<name>A0ABR8Q196_9CLOT</name>
<protein>
    <submittedName>
        <fullName evidence="1">Spore coat associated protein CotJA</fullName>
    </submittedName>
</protein>
<evidence type="ECO:0000313" key="1">
    <source>
        <dbReference type="EMBL" id="MBD7914194.1"/>
    </source>
</evidence>
<keyword evidence="2" id="KW-1185">Reference proteome</keyword>
<dbReference type="EMBL" id="JACSQZ010000008">
    <property type="protein sequence ID" value="MBD7914194.1"/>
    <property type="molecule type" value="Genomic_DNA"/>
</dbReference>
<dbReference type="Proteomes" id="UP000640335">
    <property type="component" value="Unassembled WGS sequence"/>
</dbReference>
<organism evidence="1 2">
    <name type="scientific">Clostridium gallinarum</name>
    <dbReference type="NCBI Taxonomy" id="2762246"/>
    <lineage>
        <taxon>Bacteria</taxon>
        <taxon>Bacillati</taxon>
        <taxon>Bacillota</taxon>
        <taxon>Clostridia</taxon>
        <taxon>Eubacteriales</taxon>
        <taxon>Clostridiaceae</taxon>
        <taxon>Clostridium</taxon>
    </lineage>
</organism>
<dbReference type="Pfam" id="PF11007">
    <property type="entry name" value="CotJA"/>
    <property type="match status" value="1"/>
</dbReference>